<dbReference type="PRINTS" id="PR00492">
    <property type="entry name" value="RHOGDI"/>
</dbReference>
<dbReference type="Pfam" id="PF02115">
    <property type="entry name" value="Rho_GDI"/>
    <property type="match status" value="1"/>
</dbReference>
<evidence type="ECO:0000256" key="1">
    <source>
        <dbReference type="ARBA" id="ARBA00004496"/>
    </source>
</evidence>
<dbReference type="InterPro" id="IPR014756">
    <property type="entry name" value="Ig_E-set"/>
</dbReference>
<comment type="function">
    <text evidence="4">Regulates the GDP/GTP exchange reaction of the Rho proteins by inhibiting the dissociation of GDP from them, and the subsequent binding of GTP to them.</text>
</comment>
<accession>A0A9W9M9Z6</accession>
<dbReference type="GeneID" id="83182601"/>
<proteinExistence type="inferred from homology"/>
<evidence type="ECO:0000256" key="4">
    <source>
        <dbReference type="ARBA" id="ARBA00054143"/>
    </source>
</evidence>
<dbReference type="PANTHER" id="PTHR10980">
    <property type="entry name" value="RHO GDP-DISSOCIATION INHIBITOR"/>
    <property type="match status" value="1"/>
</dbReference>
<keyword evidence="8" id="KW-1185">Reference proteome</keyword>
<dbReference type="AlphaFoldDB" id="A0A9W9M9Z6"/>
<dbReference type="GO" id="GO:0005829">
    <property type="term" value="C:cytosol"/>
    <property type="evidence" value="ECO:0007669"/>
    <property type="project" value="TreeGrafter"/>
</dbReference>
<comment type="subcellular location">
    <subcellularLocation>
        <location evidence="1">Cytoplasm</location>
    </subcellularLocation>
</comment>
<dbReference type="InterPro" id="IPR000406">
    <property type="entry name" value="Rho_GDI"/>
</dbReference>
<evidence type="ECO:0000313" key="8">
    <source>
        <dbReference type="Proteomes" id="UP001150904"/>
    </source>
</evidence>
<dbReference type="GO" id="GO:0016020">
    <property type="term" value="C:membrane"/>
    <property type="evidence" value="ECO:0007669"/>
    <property type="project" value="TreeGrafter"/>
</dbReference>
<comment type="caution">
    <text evidence="7">The sequence shown here is derived from an EMBL/GenBank/DDBJ whole genome shotgun (WGS) entry which is preliminary data.</text>
</comment>
<reference evidence="7" key="1">
    <citation type="submission" date="2022-12" db="EMBL/GenBank/DDBJ databases">
        <authorList>
            <person name="Petersen C."/>
        </authorList>
    </citation>
    <scope>NUCLEOTIDE SEQUENCE</scope>
    <source>
        <strain evidence="7">IBT 15544</strain>
    </source>
</reference>
<reference evidence="7" key="2">
    <citation type="journal article" date="2023" name="IMA Fungus">
        <title>Comparative genomic study of the Penicillium genus elucidates a diverse pangenome and 15 lateral gene transfer events.</title>
        <authorList>
            <person name="Petersen C."/>
            <person name="Sorensen T."/>
            <person name="Nielsen M.R."/>
            <person name="Sondergaard T.E."/>
            <person name="Sorensen J.L."/>
            <person name="Fitzpatrick D.A."/>
            <person name="Frisvad J.C."/>
            <person name="Nielsen K.L."/>
        </authorList>
    </citation>
    <scope>NUCLEOTIDE SEQUENCE</scope>
    <source>
        <strain evidence="7">IBT 15544</strain>
    </source>
</reference>
<dbReference type="GO" id="GO:0007266">
    <property type="term" value="P:Rho protein signal transduction"/>
    <property type="evidence" value="ECO:0007669"/>
    <property type="project" value="InterPro"/>
</dbReference>
<dbReference type="RefSeq" id="XP_058305288.1">
    <property type="nucleotide sequence ID" value="XM_058455300.1"/>
</dbReference>
<evidence type="ECO:0000256" key="6">
    <source>
        <dbReference type="SAM" id="MobiDB-lite"/>
    </source>
</evidence>
<gene>
    <name evidence="7" type="ORF">N7498_008238</name>
</gene>
<evidence type="ECO:0000313" key="7">
    <source>
        <dbReference type="EMBL" id="KAJ5194800.1"/>
    </source>
</evidence>
<name>A0A9W9M9Z6_9EURO</name>
<evidence type="ECO:0000256" key="3">
    <source>
        <dbReference type="ARBA" id="ARBA00022490"/>
    </source>
</evidence>
<dbReference type="OrthoDB" id="1683373at2759"/>
<dbReference type="Proteomes" id="UP001150904">
    <property type="component" value="Unassembled WGS sequence"/>
</dbReference>
<sequence length="197" mass="22111">MADHHDDDLATSKTQGFKVGEKKSLQEYQELDKDDEAMNRWKASLGLNTGDPIGQPSDPKCVIKSLALVSPGRENVVIDLSTPQSLSTLKDKPFTIKEGAKFHIKVVFQVNHDVLSGLKYVQAVKRKGIRVSKDEEMLGSFAPSTTDKPVYEKEFNEEEAPSGMLARGHYNAASRFVDDDDHTHLQFDWSFDIAKDW</sequence>
<dbReference type="EMBL" id="JAPQKR010000015">
    <property type="protein sequence ID" value="KAJ5194800.1"/>
    <property type="molecule type" value="Genomic_DNA"/>
</dbReference>
<dbReference type="Gene3D" id="2.70.50.30">
    <property type="entry name" value="Coagulation Factor XIII, subunit A, domain 1"/>
    <property type="match status" value="1"/>
</dbReference>
<dbReference type="SUPFAM" id="SSF81296">
    <property type="entry name" value="E set domains"/>
    <property type="match status" value="1"/>
</dbReference>
<evidence type="ECO:0000256" key="2">
    <source>
        <dbReference type="ARBA" id="ARBA00009758"/>
    </source>
</evidence>
<evidence type="ECO:0000256" key="5">
    <source>
        <dbReference type="ARBA" id="ARBA00071407"/>
    </source>
</evidence>
<feature type="compositionally biased region" description="Basic and acidic residues" evidence="6">
    <location>
        <begin position="1"/>
        <end position="10"/>
    </location>
</feature>
<dbReference type="GO" id="GO:0005094">
    <property type="term" value="F:Rho GDP-dissociation inhibitor activity"/>
    <property type="evidence" value="ECO:0007669"/>
    <property type="project" value="InterPro"/>
</dbReference>
<keyword evidence="3" id="KW-0963">Cytoplasm</keyword>
<feature type="region of interest" description="Disordered" evidence="6">
    <location>
        <begin position="1"/>
        <end position="21"/>
    </location>
</feature>
<dbReference type="FunFam" id="2.70.50.30:FF:000001">
    <property type="entry name" value="Rho GDP-dissociation inhibitor 1"/>
    <property type="match status" value="1"/>
</dbReference>
<dbReference type="InterPro" id="IPR024792">
    <property type="entry name" value="RhoGDI_dom_sf"/>
</dbReference>
<organism evidence="7 8">
    <name type="scientific">Penicillium cinerascens</name>
    <dbReference type="NCBI Taxonomy" id="70096"/>
    <lineage>
        <taxon>Eukaryota</taxon>
        <taxon>Fungi</taxon>
        <taxon>Dikarya</taxon>
        <taxon>Ascomycota</taxon>
        <taxon>Pezizomycotina</taxon>
        <taxon>Eurotiomycetes</taxon>
        <taxon>Eurotiomycetidae</taxon>
        <taxon>Eurotiales</taxon>
        <taxon>Aspergillaceae</taxon>
        <taxon>Penicillium</taxon>
    </lineage>
</organism>
<protein>
    <recommendedName>
        <fullName evidence="5">Rho GDP-dissociation inhibitor</fullName>
    </recommendedName>
</protein>
<dbReference type="PANTHER" id="PTHR10980:SF3">
    <property type="entry name" value="LD16419P"/>
    <property type="match status" value="1"/>
</dbReference>
<comment type="similarity">
    <text evidence="2">Belongs to the Rho GDI family.</text>
</comment>